<name>A0A7T0G074_9BACT</name>
<dbReference type="Proteomes" id="UP000594688">
    <property type="component" value="Chromosome"/>
</dbReference>
<dbReference type="AlphaFoldDB" id="A0A7T0G074"/>
<protein>
    <submittedName>
        <fullName evidence="1">Uncharacterized protein</fullName>
    </submittedName>
</protein>
<dbReference type="KEGG" id="nli:G3M70_08955"/>
<gene>
    <name evidence="1" type="ORF">G3M70_08955</name>
</gene>
<sequence>MSSGKEQIQVLLNALRPVDQTLDGLITRMEDRSAAEDFQQLKEFSRAIKIALAEAINGGEGLPMEMGNVTPLIDMAENVADSIEAKDLEGEAIIRSYREAENESATEMEKCIRAAEFIKIVHCN</sequence>
<organism evidence="1 2">
    <name type="scientific">Candidatus Nitronauta litoralis</name>
    <dbReference type="NCBI Taxonomy" id="2705533"/>
    <lineage>
        <taxon>Bacteria</taxon>
        <taxon>Pseudomonadati</taxon>
        <taxon>Nitrospinota/Tectimicrobiota group</taxon>
        <taxon>Nitrospinota</taxon>
        <taxon>Nitrospinia</taxon>
        <taxon>Nitrospinales</taxon>
        <taxon>Nitrospinaceae</taxon>
        <taxon>Candidatus Nitronauta</taxon>
    </lineage>
</organism>
<accession>A0A7T0G074</accession>
<reference evidence="1 2" key="1">
    <citation type="submission" date="2020-02" db="EMBL/GenBank/DDBJ databases">
        <title>Genomic and physiological characterization of two novel Nitrospinaceae genera.</title>
        <authorList>
            <person name="Mueller A.J."/>
            <person name="Jung M.-Y."/>
            <person name="Strachan C.R."/>
            <person name="Herbold C.W."/>
            <person name="Kirkegaard R.H."/>
            <person name="Daims H."/>
        </authorList>
    </citation>
    <scope>NUCLEOTIDE SEQUENCE [LARGE SCALE GENOMIC DNA]</scope>
    <source>
        <strain evidence="1">EB</strain>
    </source>
</reference>
<evidence type="ECO:0000313" key="2">
    <source>
        <dbReference type="Proteomes" id="UP000594688"/>
    </source>
</evidence>
<evidence type="ECO:0000313" key="1">
    <source>
        <dbReference type="EMBL" id="QPJ61995.1"/>
    </source>
</evidence>
<dbReference type="EMBL" id="CP048685">
    <property type="protein sequence ID" value="QPJ61995.1"/>
    <property type="molecule type" value="Genomic_DNA"/>
</dbReference>
<proteinExistence type="predicted"/>